<reference evidence="3" key="1">
    <citation type="submission" date="2016-01" db="EMBL/GenBank/DDBJ databases">
        <authorList>
            <person name="Peeters Charlotte."/>
        </authorList>
    </citation>
    <scope>NUCLEOTIDE SEQUENCE [LARGE SCALE GENOMIC DNA]</scope>
</reference>
<feature type="domain" description="Glycosyltransferase subfamily 4-like N-terminal" evidence="1">
    <location>
        <begin position="16"/>
        <end position="206"/>
    </location>
</feature>
<evidence type="ECO:0000259" key="1">
    <source>
        <dbReference type="Pfam" id="PF13579"/>
    </source>
</evidence>
<name>A0A157ZXB1_9BURK</name>
<keyword evidence="2" id="KW-0808">Transferase</keyword>
<dbReference type="PANTHER" id="PTHR45947:SF3">
    <property type="entry name" value="SULFOQUINOVOSYL TRANSFERASE SQD2"/>
    <property type="match status" value="1"/>
</dbReference>
<sequence>MKIAFVSGLYPPAIVGGAEIVLQELAEGVRDRGHDVLVLTTKEGGCIERDVLNGVSVIRVPIRNIYWHGSKSPRKLWKKMIWHAMDSVNLRMLAIARGILKEERPDAMNVHVTEGWSAGVLAVGKSLGIPTVQVLHSANFICPNSNMCRNERNCVTQCISCRVLRVAHRSISNNADAVVGVSQFVLDRHLSAGYFTQAKRRLAIHNARNLNVADIEPFPRGTGEQRKFVFGYIGSVNRVKGVAILIEEFLSLSDTNAELWIAGRGQAEYEEELKRRFANPRVRFLGYQKQADFFPGIDALVVPSVCQDTLPTVVPEAFAFGLPVIGARRGGIPEMITDGRNGRLFEPGNRGELSAIMTRFLQGEEDLDGMRRAVKESANDYLNVGGWVDKYIRLNSELIASRGD</sequence>
<proteinExistence type="predicted"/>
<dbReference type="RefSeq" id="WP_061159304.1">
    <property type="nucleotide sequence ID" value="NZ_FCOI02000003.1"/>
</dbReference>
<dbReference type="Proteomes" id="UP000054624">
    <property type="component" value="Unassembled WGS sequence"/>
</dbReference>
<dbReference type="SUPFAM" id="SSF53756">
    <property type="entry name" value="UDP-Glycosyltransferase/glycogen phosphorylase"/>
    <property type="match status" value="1"/>
</dbReference>
<dbReference type="AlphaFoldDB" id="A0A157ZXB1"/>
<dbReference type="STRING" id="1777137.AWB76_01344"/>
<protein>
    <submittedName>
        <fullName evidence="2">Group 1 family glycosyl transferase</fullName>
    </submittedName>
</protein>
<dbReference type="GO" id="GO:0016757">
    <property type="term" value="F:glycosyltransferase activity"/>
    <property type="evidence" value="ECO:0007669"/>
    <property type="project" value="UniProtKB-ARBA"/>
</dbReference>
<dbReference type="Pfam" id="PF13692">
    <property type="entry name" value="Glyco_trans_1_4"/>
    <property type="match status" value="1"/>
</dbReference>
<organism evidence="2 3">
    <name type="scientific">Caballeronia temeraria</name>
    <dbReference type="NCBI Taxonomy" id="1777137"/>
    <lineage>
        <taxon>Bacteria</taxon>
        <taxon>Pseudomonadati</taxon>
        <taxon>Pseudomonadota</taxon>
        <taxon>Betaproteobacteria</taxon>
        <taxon>Burkholderiales</taxon>
        <taxon>Burkholderiaceae</taxon>
        <taxon>Caballeronia</taxon>
    </lineage>
</organism>
<dbReference type="Pfam" id="PF13579">
    <property type="entry name" value="Glyco_trans_4_4"/>
    <property type="match status" value="1"/>
</dbReference>
<gene>
    <name evidence="2" type="ORF">AWB76_01344</name>
</gene>
<dbReference type="PANTHER" id="PTHR45947">
    <property type="entry name" value="SULFOQUINOVOSYL TRANSFERASE SQD2"/>
    <property type="match status" value="1"/>
</dbReference>
<dbReference type="Gene3D" id="3.40.50.2000">
    <property type="entry name" value="Glycogen Phosphorylase B"/>
    <property type="match status" value="2"/>
</dbReference>
<dbReference type="EMBL" id="FCOI02000003">
    <property type="protein sequence ID" value="SAK49547.1"/>
    <property type="molecule type" value="Genomic_DNA"/>
</dbReference>
<dbReference type="InterPro" id="IPR028098">
    <property type="entry name" value="Glyco_trans_4-like_N"/>
</dbReference>
<evidence type="ECO:0000313" key="2">
    <source>
        <dbReference type="EMBL" id="SAK49547.1"/>
    </source>
</evidence>
<dbReference type="InterPro" id="IPR050194">
    <property type="entry name" value="Glycosyltransferase_grp1"/>
</dbReference>
<dbReference type="CDD" id="cd03823">
    <property type="entry name" value="GT4_ExpE7-like"/>
    <property type="match status" value="1"/>
</dbReference>
<keyword evidence="3" id="KW-1185">Reference proteome</keyword>
<dbReference type="OrthoDB" id="267270at2"/>
<accession>A0A157ZXB1</accession>
<evidence type="ECO:0000313" key="3">
    <source>
        <dbReference type="Proteomes" id="UP000054624"/>
    </source>
</evidence>